<comment type="caution">
    <text evidence="2">The sequence shown here is derived from an EMBL/GenBank/DDBJ whole genome shotgun (WGS) entry which is preliminary data.</text>
</comment>
<keyword evidence="1" id="KW-0472">Membrane</keyword>
<dbReference type="EMBL" id="VLNT01000019">
    <property type="protein sequence ID" value="TSD57524.1"/>
    <property type="molecule type" value="Genomic_DNA"/>
</dbReference>
<protein>
    <submittedName>
        <fullName evidence="2">DUF2975 domain-containing protein</fullName>
    </submittedName>
</protein>
<feature type="transmembrane region" description="Helical" evidence="1">
    <location>
        <begin position="175"/>
        <end position="193"/>
    </location>
</feature>
<dbReference type="AlphaFoldDB" id="A0A554RTT8"/>
<evidence type="ECO:0000313" key="2">
    <source>
        <dbReference type="EMBL" id="TSD57524.1"/>
    </source>
</evidence>
<proteinExistence type="predicted"/>
<dbReference type="Proteomes" id="UP000316988">
    <property type="component" value="Unassembled WGS sequence"/>
</dbReference>
<feature type="transmembrane region" description="Helical" evidence="1">
    <location>
        <begin position="94"/>
        <end position="120"/>
    </location>
</feature>
<keyword evidence="3" id="KW-1185">Reference proteome</keyword>
<accession>A0A554RTT8</accession>
<feature type="transmembrane region" description="Helical" evidence="1">
    <location>
        <begin position="132"/>
        <end position="155"/>
    </location>
</feature>
<evidence type="ECO:0000313" key="3">
    <source>
        <dbReference type="Proteomes" id="UP000316988"/>
    </source>
</evidence>
<keyword evidence="1" id="KW-0812">Transmembrane</keyword>
<keyword evidence="1" id="KW-1133">Transmembrane helix</keyword>
<evidence type="ECO:0000256" key="1">
    <source>
        <dbReference type="SAM" id="Phobius"/>
    </source>
</evidence>
<reference evidence="2 3" key="1">
    <citation type="submission" date="2019-07" db="EMBL/GenBank/DDBJ databases">
        <authorList>
            <person name="Zhao L.H."/>
        </authorList>
    </citation>
    <scope>NUCLEOTIDE SEQUENCE [LARGE SCALE GENOMIC DNA]</scope>
    <source>
        <strain evidence="2 3">Co35</strain>
    </source>
</reference>
<dbReference type="OrthoDB" id="5148898at2"/>
<sequence length="207" mass="21935">MKGVVVRSNGLWNTERGDLWAVIVVGAAVALGSVWSIIMSLIEIVPNSDVPVRVQLVGETFDLPIGPDGAPVEAGVDEITVHVSDLPVASHVSAMGAAIVPSLAVIAVAVCVLLLCRNLLRGEFFSRTNTRLVITTSMVIAFGWVITLLFTVMASNGALAQIEARPVYESVQFHLDWYAVLAAMAVGALGAAFHAGERMQRDTEGLV</sequence>
<gene>
    <name evidence="2" type="ORF">FNM00_16130</name>
</gene>
<name>A0A554RTT8_9ACTN</name>
<feature type="transmembrane region" description="Helical" evidence="1">
    <location>
        <begin position="20"/>
        <end position="42"/>
    </location>
</feature>
<organism evidence="2 3">
    <name type="scientific">Aeromicrobium piscarium</name>
    <dbReference type="NCBI Taxonomy" id="2590901"/>
    <lineage>
        <taxon>Bacteria</taxon>
        <taxon>Bacillati</taxon>
        <taxon>Actinomycetota</taxon>
        <taxon>Actinomycetes</taxon>
        <taxon>Propionibacteriales</taxon>
        <taxon>Nocardioidaceae</taxon>
        <taxon>Aeromicrobium</taxon>
    </lineage>
</organism>